<reference evidence="2 3" key="1">
    <citation type="submission" date="2017-09" db="EMBL/GenBank/DDBJ databases">
        <authorList>
            <person name="Ehlers B."/>
            <person name="Leendertz F.H."/>
        </authorList>
    </citation>
    <scope>NUCLEOTIDE SEQUENCE [LARGE SCALE GENOMIC DNA]</scope>
    <source>
        <strain evidence="2 3">DSM 27208</strain>
    </source>
</reference>
<dbReference type="EMBL" id="OBEJ01000003">
    <property type="protein sequence ID" value="SNZ15026.1"/>
    <property type="molecule type" value="Genomic_DNA"/>
</dbReference>
<feature type="domain" description="DUF7967" evidence="1">
    <location>
        <begin position="11"/>
        <end position="95"/>
    </location>
</feature>
<keyword evidence="3" id="KW-1185">Reference proteome</keyword>
<protein>
    <recommendedName>
        <fullName evidence="1">DUF7967 domain-containing protein</fullName>
    </recommendedName>
</protein>
<dbReference type="AlphaFoldDB" id="A0A285P4E5"/>
<dbReference type="InterPro" id="IPR058273">
    <property type="entry name" value="DUF7967"/>
</dbReference>
<dbReference type="Pfam" id="PF25921">
    <property type="entry name" value="DUF7967"/>
    <property type="match status" value="1"/>
</dbReference>
<proteinExistence type="predicted"/>
<evidence type="ECO:0000313" key="2">
    <source>
        <dbReference type="EMBL" id="SNZ15026.1"/>
    </source>
</evidence>
<name>A0A285P4E5_NATPI</name>
<sequence>MTDEQTDDDAESTVRCWLVERSFDQRNLVTLVYATPDGERYQQRELSAHALSQIDVTAAKAVPEGDLESVEDDDQRERYAAEVATMAEEHEPDEEL</sequence>
<accession>A0A285P4E5</accession>
<organism evidence="2 3">
    <name type="scientific">Natronoarchaeum philippinense</name>
    <dbReference type="NCBI Taxonomy" id="558529"/>
    <lineage>
        <taxon>Archaea</taxon>
        <taxon>Methanobacteriati</taxon>
        <taxon>Methanobacteriota</taxon>
        <taxon>Stenosarchaea group</taxon>
        <taxon>Halobacteria</taxon>
        <taxon>Halobacteriales</taxon>
        <taxon>Natronoarchaeaceae</taxon>
    </lineage>
</organism>
<evidence type="ECO:0000259" key="1">
    <source>
        <dbReference type="Pfam" id="PF25921"/>
    </source>
</evidence>
<dbReference type="RefSeq" id="WP_097009274.1">
    <property type="nucleotide sequence ID" value="NZ_OBEJ01000003.1"/>
</dbReference>
<dbReference type="Proteomes" id="UP000219453">
    <property type="component" value="Unassembled WGS sequence"/>
</dbReference>
<gene>
    <name evidence="2" type="ORF">SAMN06269185_2352</name>
</gene>
<dbReference type="OrthoDB" id="197006at2157"/>
<evidence type="ECO:0000313" key="3">
    <source>
        <dbReference type="Proteomes" id="UP000219453"/>
    </source>
</evidence>